<evidence type="ECO:0000256" key="2">
    <source>
        <dbReference type="ARBA" id="ARBA00022448"/>
    </source>
</evidence>
<feature type="transmembrane region" description="Helical" evidence="7">
    <location>
        <begin position="276"/>
        <end position="294"/>
    </location>
</feature>
<evidence type="ECO:0000313" key="9">
    <source>
        <dbReference type="EMBL" id="KAH3839629.1"/>
    </source>
</evidence>
<dbReference type="CDD" id="cd01116">
    <property type="entry name" value="P_permease"/>
    <property type="match status" value="1"/>
</dbReference>
<evidence type="ECO:0000256" key="7">
    <source>
        <dbReference type="SAM" id="Phobius"/>
    </source>
</evidence>
<feature type="transmembrane region" description="Helical" evidence="7">
    <location>
        <begin position="124"/>
        <end position="142"/>
    </location>
</feature>
<accession>A0A9D4KHQ6</accession>
<feature type="region of interest" description="Disordered" evidence="6">
    <location>
        <begin position="56"/>
        <end position="100"/>
    </location>
</feature>
<evidence type="ECO:0000259" key="8">
    <source>
        <dbReference type="Pfam" id="PF03600"/>
    </source>
</evidence>
<feature type="transmembrane region" description="Helical" evidence="7">
    <location>
        <begin position="455"/>
        <end position="475"/>
    </location>
</feature>
<keyword evidence="4 7" id="KW-1133">Transmembrane helix</keyword>
<feature type="transmembrane region" description="Helical" evidence="7">
    <location>
        <begin position="564"/>
        <end position="585"/>
    </location>
</feature>
<keyword evidence="3 7" id="KW-0812">Transmembrane</keyword>
<feature type="transmembrane region" description="Helical" evidence="7">
    <location>
        <begin position="663"/>
        <end position="681"/>
    </location>
</feature>
<dbReference type="PANTHER" id="PTHR43568">
    <property type="entry name" value="P PROTEIN"/>
    <property type="match status" value="1"/>
</dbReference>
<keyword evidence="5 7" id="KW-0472">Membrane</keyword>
<proteinExistence type="predicted"/>
<evidence type="ECO:0000256" key="5">
    <source>
        <dbReference type="ARBA" id="ARBA00023136"/>
    </source>
</evidence>
<protein>
    <recommendedName>
        <fullName evidence="8">Citrate transporter-like domain-containing protein</fullName>
    </recommendedName>
</protein>
<feature type="transmembrane region" description="Helical" evidence="7">
    <location>
        <begin position="621"/>
        <end position="643"/>
    </location>
</feature>
<feature type="transmembrane region" description="Helical" evidence="7">
    <location>
        <begin position="332"/>
        <end position="354"/>
    </location>
</feature>
<dbReference type="AlphaFoldDB" id="A0A9D4KHQ6"/>
<keyword evidence="2" id="KW-0813">Transport</keyword>
<feature type="transmembrane region" description="Helical" evidence="7">
    <location>
        <begin position="591"/>
        <end position="609"/>
    </location>
</feature>
<feature type="transmembrane region" description="Helical" evidence="7">
    <location>
        <begin position="366"/>
        <end position="384"/>
    </location>
</feature>
<evidence type="ECO:0000256" key="3">
    <source>
        <dbReference type="ARBA" id="ARBA00022692"/>
    </source>
</evidence>
<evidence type="ECO:0000313" key="10">
    <source>
        <dbReference type="Proteomes" id="UP000828390"/>
    </source>
</evidence>
<feature type="domain" description="Citrate transporter-like" evidence="8">
    <location>
        <begin position="286"/>
        <end position="690"/>
    </location>
</feature>
<dbReference type="InterPro" id="IPR004680">
    <property type="entry name" value="Cit_transptr-like_dom"/>
</dbReference>
<feature type="transmembrane region" description="Helical" evidence="7">
    <location>
        <begin position="301"/>
        <end position="320"/>
    </location>
</feature>
<name>A0A9D4KHQ6_DREPO</name>
<comment type="subcellular location">
    <subcellularLocation>
        <location evidence="1">Membrane</location>
        <topology evidence="1">Multi-pass membrane protein</topology>
    </subcellularLocation>
</comment>
<dbReference type="GO" id="GO:0055085">
    <property type="term" value="P:transmembrane transport"/>
    <property type="evidence" value="ECO:0007669"/>
    <property type="project" value="InterPro"/>
</dbReference>
<organism evidence="9 10">
    <name type="scientific">Dreissena polymorpha</name>
    <name type="common">Zebra mussel</name>
    <name type="synonym">Mytilus polymorpha</name>
    <dbReference type="NCBI Taxonomy" id="45954"/>
    <lineage>
        <taxon>Eukaryota</taxon>
        <taxon>Metazoa</taxon>
        <taxon>Spiralia</taxon>
        <taxon>Lophotrochozoa</taxon>
        <taxon>Mollusca</taxon>
        <taxon>Bivalvia</taxon>
        <taxon>Autobranchia</taxon>
        <taxon>Heteroconchia</taxon>
        <taxon>Euheterodonta</taxon>
        <taxon>Imparidentia</taxon>
        <taxon>Neoheterodontei</taxon>
        <taxon>Myida</taxon>
        <taxon>Dreissenoidea</taxon>
        <taxon>Dreissenidae</taxon>
        <taxon>Dreissena</taxon>
    </lineage>
</organism>
<evidence type="ECO:0000256" key="1">
    <source>
        <dbReference type="ARBA" id="ARBA00004141"/>
    </source>
</evidence>
<dbReference type="GO" id="GO:0016020">
    <property type="term" value="C:membrane"/>
    <property type="evidence" value="ECO:0007669"/>
    <property type="project" value="UniProtKB-SubCell"/>
</dbReference>
<evidence type="ECO:0000256" key="4">
    <source>
        <dbReference type="ARBA" id="ARBA00022989"/>
    </source>
</evidence>
<reference evidence="9" key="1">
    <citation type="journal article" date="2019" name="bioRxiv">
        <title>The Genome of the Zebra Mussel, Dreissena polymorpha: A Resource for Invasive Species Research.</title>
        <authorList>
            <person name="McCartney M.A."/>
            <person name="Auch B."/>
            <person name="Kono T."/>
            <person name="Mallez S."/>
            <person name="Zhang Y."/>
            <person name="Obille A."/>
            <person name="Becker A."/>
            <person name="Abrahante J.E."/>
            <person name="Garbe J."/>
            <person name="Badalamenti J.P."/>
            <person name="Herman A."/>
            <person name="Mangelson H."/>
            <person name="Liachko I."/>
            <person name="Sullivan S."/>
            <person name="Sone E.D."/>
            <person name="Koren S."/>
            <person name="Silverstein K.A.T."/>
            <person name="Beckman K.B."/>
            <person name="Gohl D.M."/>
        </authorList>
    </citation>
    <scope>NUCLEOTIDE SEQUENCE</scope>
    <source>
        <strain evidence="9">Duluth1</strain>
        <tissue evidence="9">Whole animal</tissue>
    </source>
</reference>
<dbReference type="InterPro" id="IPR051475">
    <property type="entry name" value="Diverse_Ion_Transporter"/>
</dbReference>
<dbReference type="Proteomes" id="UP000828390">
    <property type="component" value="Unassembled WGS sequence"/>
</dbReference>
<dbReference type="Pfam" id="PF03600">
    <property type="entry name" value="CitMHS"/>
    <property type="match status" value="1"/>
</dbReference>
<reference evidence="9" key="2">
    <citation type="submission" date="2020-11" db="EMBL/GenBank/DDBJ databases">
        <authorList>
            <person name="McCartney M.A."/>
            <person name="Auch B."/>
            <person name="Kono T."/>
            <person name="Mallez S."/>
            <person name="Becker A."/>
            <person name="Gohl D.M."/>
            <person name="Silverstein K.A.T."/>
            <person name="Koren S."/>
            <person name="Bechman K.B."/>
            <person name="Herman A."/>
            <person name="Abrahante J.E."/>
            <person name="Garbe J."/>
        </authorList>
    </citation>
    <scope>NUCLEOTIDE SEQUENCE</scope>
    <source>
        <strain evidence="9">Duluth1</strain>
        <tissue evidence="9">Whole animal</tissue>
    </source>
</reference>
<evidence type="ECO:0000256" key="6">
    <source>
        <dbReference type="SAM" id="MobiDB-lite"/>
    </source>
</evidence>
<sequence length="694" mass="77846">MMEFKNILQFIEKFKMNRRGSAVESQIHVNPHRPKTPSRIPSISVASEYETLSNGRTSETLLTSRDPITYGAIPDRPVNETSTTPLSSSHSFEDDDDDDKTPFFSSSNLRKLGKIGAKEMLNHLKVFILFVITVTAAVFVIMHQEEESVTKWNMTSVQYNTTKTILIPEKDQDSLSQLILKGPFDDNISSTGNILIVLLQSNIVATLHINQSMLASQSSKEISTNTSTLKKPESIKSVTLNLTIAWQVIGAPLSPEVCYPLDFSYKFSHSAKAKEIWALVVLIFVYGLIIFDLVHRTLAAIIGSLIAIAVMSAFSMRPTLETIMSWLDVETLSLLFGMMIIVAIFSETGFFDFCALQAYKLAKGKVWPLITLLCAFSAIVSAFLDNVTTILLLTPVTIRLCEVLNLDPKKILIAEVLFSNIGGTATAIGDPPNVMIVSHKDIRNAGISFANFSGYMALGILFVALAAYGLLRFIYRNMADLENKDPIEISELRHEIEMWRRAAMRIVAVSREEKVMQAMFLQRVAELENQLVKAMYKMQRRKQKNFKEMLTDLETKYRITNIPLLLKSCAVLLMVIILFFTYSFVHQMHVGLGWIAIIGAVLLMVLADMHELETILHRVEWSTLIFFAALFSLMEALNELGLIKWIGDGVSQLINDAEEEHRLLVAVVMIIWVSSLASSFIDNIPFTSAMEMAQ</sequence>
<comment type="caution">
    <text evidence="9">The sequence shown here is derived from an EMBL/GenBank/DDBJ whole genome shotgun (WGS) entry which is preliminary data.</text>
</comment>
<dbReference type="EMBL" id="JAIWYP010000004">
    <property type="protein sequence ID" value="KAH3839629.1"/>
    <property type="molecule type" value="Genomic_DNA"/>
</dbReference>
<gene>
    <name evidence="9" type="ORF">DPMN_113061</name>
</gene>
<keyword evidence="10" id="KW-1185">Reference proteome</keyword>
<dbReference type="PANTHER" id="PTHR43568:SF1">
    <property type="entry name" value="P PROTEIN"/>
    <property type="match status" value="1"/>
</dbReference>